<proteinExistence type="predicted"/>
<accession>A0AAP9H1Z6</accession>
<evidence type="ECO:0000313" key="1">
    <source>
        <dbReference type="EMBL" id="QGR05280.1"/>
    </source>
</evidence>
<evidence type="ECO:0008006" key="3">
    <source>
        <dbReference type="Google" id="ProtNLM"/>
    </source>
</evidence>
<dbReference type="Proteomes" id="UP000424872">
    <property type="component" value="Chromosome"/>
</dbReference>
<dbReference type="EMBL" id="CP024636">
    <property type="protein sequence ID" value="QGR05280.1"/>
    <property type="molecule type" value="Genomic_DNA"/>
</dbReference>
<gene>
    <name evidence="1" type="ORF">CTZ24_02210</name>
</gene>
<dbReference type="KEGG" id="ppho:CTZ24_02210"/>
<evidence type="ECO:0000313" key="2">
    <source>
        <dbReference type="Proteomes" id="UP000424872"/>
    </source>
</evidence>
<sequence length="203" mass="23493">MRTEPLTEKTGHLAWCALVALHVARLDGLVGSVSQENIFLIRWLSTALKQHRFPREVAPDIHWLLKQGRTLGARSELRDKLEYLWRTCNGVLLEQNDLFRLTYAIETAKQMDFTFHHLNDREWSGRNRVSANPVMDAIYLSRSSLDVSFNEDGKQIAPLMVRLTGNTARLENILNRYGWCTENCADHQIPSLYRLVVHRPLNQ</sequence>
<reference evidence="2" key="1">
    <citation type="submission" date="2017-11" db="EMBL/GenBank/DDBJ databases">
        <title>Genome sequence of Pantoea sp. MSR2.</title>
        <authorList>
            <person name="Nascimento F.X."/>
        </authorList>
    </citation>
    <scope>NUCLEOTIDE SEQUENCE [LARGE SCALE GENOMIC DNA]</scope>
    <source>
        <strain evidence="2">MSR2</strain>
    </source>
</reference>
<dbReference type="Pfam" id="PF11140">
    <property type="entry name" value="DUF2913"/>
    <property type="match status" value="1"/>
</dbReference>
<protein>
    <recommendedName>
        <fullName evidence="3">DUF2913 family protein</fullName>
    </recommendedName>
</protein>
<organism evidence="1 2">
    <name type="scientific">Pantoea phytobeneficialis</name>
    <dbReference type="NCBI Taxonomy" id="2052056"/>
    <lineage>
        <taxon>Bacteria</taxon>
        <taxon>Pseudomonadati</taxon>
        <taxon>Pseudomonadota</taxon>
        <taxon>Gammaproteobacteria</taxon>
        <taxon>Enterobacterales</taxon>
        <taxon>Erwiniaceae</taxon>
        <taxon>Pantoea</taxon>
    </lineage>
</organism>
<name>A0AAP9H1Z6_9GAMM</name>
<dbReference type="AlphaFoldDB" id="A0AAP9H1Z6"/>
<dbReference type="InterPro" id="IPR021316">
    <property type="entry name" value="DUF2913"/>
</dbReference>